<dbReference type="Proteomes" id="UP000770661">
    <property type="component" value="Unassembled WGS sequence"/>
</dbReference>
<sequence length="267" mass="29875">MGGWLRALAGPPNLSPLPPGPSHGRVGVGAGPWLPCRPLPYPDHPLTLGPGQCGWRCRWGVWGPFRARLVLSLSRFYPSVSSGSIVRPRAARLSYRSRGHKFAPRNAPRSFLSDLFRPRRCPVCCGWLRLILPEWFGVPCFYGEGAYADRKEWWSKALSLAQRSHFRLSWGRTGLWVLGWASPSRPYPPRLALPTPCLCFHELPRRRACDCFGARSGGLPQSITMTATTRSRNLPGGSWLPTAVRRLLGLPHHPPLCLRGWSAWMTQ</sequence>
<keyword evidence="2" id="KW-1185">Reference proteome</keyword>
<dbReference type="EMBL" id="JACEEZ010024118">
    <property type="protein sequence ID" value="KAG0710537.1"/>
    <property type="molecule type" value="Genomic_DNA"/>
</dbReference>
<name>A0A8J5CK36_CHIOP</name>
<proteinExistence type="predicted"/>
<evidence type="ECO:0000313" key="2">
    <source>
        <dbReference type="Proteomes" id="UP000770661"/>
    </source>
</evidence>
<protein>
    <submittedName>
        <fullName evidence="1">Uncharacterized protein</fullName>
    </submittedName>
</protein>
<organism evidence="1 2">
    <name type="scientific">Chionoecetes opilio</name>
    <name type="common">Atlantic snow crab</name>
    <name type="synonym">Cancer opilio</name>
    <dbReference type="NCBI Taxonomy" id="41210"/>
    <lineage>
        <taxon>Eukaryota</taxon>
        <taxon>Metazoa</taxon>
        <taxon>Ecdysozoa</taxon>
        <taxon>Arthropoda</taxon>
        <taxon>Crustacea</taxon>
        <taxon>Multicrustacea</taxon>
        <taxon>Malacostraca</taxon>
        <taxon>Eumalacostraca</taxon>
        <taxon>Eucarida</taxon>
        <taxon>Decapoda</taxon>
        <taxon>Pleocyemata</taxon>
        <taxon>Brachyura</taxon>
        <taxon>Eubrachyura</taxon>
        <taxon>Majoidea</taxon>
        <taxon>Majidae</taxon>
        <taxon>Chionoecetes</taxon>
    </lineage>
</organism>
<accession>A0A8J5CK36</accession>
<comment type="caution">
    <text evidence="1">The sequence shown here is derived from an EMBL/GenBank/DDBJ whole genome shotgun (WGS) entry which is preliminary data.</text>
</comment>
<evidence type="ECO:0000313" key="1">
    <source>
        <dbReference type="EMBL" id="KAG0710537.1"/>
    </source>
</evidence>
<reference evidence="1" key="1">
    <citation type="submission" date="2020-07" db="EMBL/GenBank/DDBJ databases">
        <title>The High-quality genome of the commercially important snow crab, Chionoecetes opilio.</title>
        <authorList>
            <person name="Jeong J.-H."/>
            <person name="Ryu S."/>
        </authorList>
    </citation>
    <scope>NUCLEOTIDE SEQUENCE</scope>
    <source>
        <strain evidence="1">MADBK_172401_WGS</strain>
        <tissue evidence="1">Digestive gland</tissue>
    </source>
</reference>
<dbReference type="AlphaFoldDB" id="A0A8J5CK36"/>
<gene>
    <name evidence="1" type="ORF">GWK47_022611</name>
</gene>